<protein>
    <submittedName>
        <fullName evidence="1">Uncharacterized protein</fullName>
    </submittedName>
</protein>
<organism evidence="1 2">
    <name type="scientific">Rhizobium phage RHph_Y68</name>
    <dbReference type="NCBI Taxonomy" id="2509787"/>
    <lineage>
        <taxon>Viruses</taxon>
        <taxon>Duplodnaviria</taxon>
        <taxon>Heunggongvirae</taxon>
        <taxon>Uroviricota</taxon>
        <taxon>Caudoviricetes</taxon>
        <taxon>Pootjesviridae</taxon>
        <taxon>Staniewskivirinae</taxon>
        <taxon>Trinifflemingvirus</taxon>
        <taxon>Trinifflemingvirus Y68</taxon>
    </lineage>
</organism>
<sequence length="93" mass="10951">MIKRTYTTTITKTVTISIDETKLTPEIIEEYNDQITWSGNTVEEHLLNIAEHYNRGNWWSGDTFLEGYGDLKEFDVKIVNEEFDDIHTEKSDY</sequence>
<accession>A0A7S5QYB6</accession>
<name>A0A7S5QYB6_9CAUD</name>
<evidence type="ECO:0000313" key="2">
    <source>
        <dbReference type="Proteomes" id="UP000605518"/>
    </source>
</evidence>
<keyword evidence="2" id="KW-1185">Reference proteome</keyword>
<evidence type="ECO:0000313" key="1">
    <source>
        <dbReference type="EMBL" id="QIG68122.1"/>
    </source>
</evidence>
<proteinExistence type="predicted"/>
<reference evidence="1" key="1">
    <citation type="submission" date="2020-01" db="EMBL/GenBank/DDBJ databases">
        <title>Patterns of diversity and host range of bacteriophage communities associated with bean-nodulatin bacteria.</title>
        <authorList>
            <person name="Vann Cauwenberghe J."/>
            <person name="Santamaria R.I."/>
            <person name="Bustos P."/>
            <person name="Juarez S."/>
            <person name="Gonzalez V."/>
        </authorList>
    </citation>
    <scope>NUCLEOTIDE SEQUENCE</scope>
</reference>
<dbReference type="EMBL" id="MN988486">
    <property type="protein sequence ID" value="QIG68122.1"/>
    <property type="molecule type" value="Genomic_DNA"/>
</dbReference>
<gene>
    <name evidence="1" type="ORF">EVB55_187</name>
</gene>
<dbReference type="Proteomes" id="UP000605518">
    <property type="component" value="Segment"/>
</dbReference>